<dbReference type="AlphaFoldDB" id="A0A3L6Q1E1"/>
<organism evidence="3 4">
    <name type="scientific">Panicum miliaceum</name>
    <name type="common">Proso millet</name>
    <name type="synonym">Broomcorn millet</name>
    <dbReference type="NCBI Taxonomy" id="4540"/>
    <lineage>
        <taxon>Eukaryota</taxon>
        <taxon>Viridiplantae</taxon>
        <taxon>Streptophyta</taxon>
        <taxon>Embryophyta</taxon>
        <taxon>Tracheophyta</taxon>
        <taxon>Spermatophyta</taxon>
        <taxon>Magnoliopsida</taxon>
        <taxon>Liliopsida</taxon>
        <taxon>Poales</taxon>
        <taxon>Poaceae</taxon>
        <taxon>PACMAD clade</taxon>
        <taxon>Panicoideae</taxon>
        <taxon>Panicodae</taxon>
        <taxon>Paniceae</taxon>
        <taxon>Panicinae</taxon>
        <taxon>Panicum</taxon>
        <taxon>Panicum sect. Panicum</taxon>
    </lineage>
</organism>
<accession>A0A3L6Q1E1</accession>
<evidence type="ECO:0000313" key="3">
    <source>
        <dbReference type="EMBL" id="RLM69802.1"/>
    </source>
</evidence>
<protein>
    <recommendedName>
        <fullName evidence="1">Peptidyl-prolyl cis-trans isomerase</fullName>
        <shortName evidence="1">PPIase</shortName>
        <ecNumber evidence="1">5.2.1.8</ecNumber>
    </recommendedName>
</protein>
<keyword evidence="1" id="KW-0732">Signal</keyword>
<dbReference type="Gene3D" id="2.40.100.10">
    <property type="entry name" value="Cyclophilin-like"/>
    <property type="match status" value="1"/>
</dbReference>
<dbReference type="OrthoDB" id="408413at2759"/>
<dbReference type="CDD" id="cd00317">
    <property type="entry name" value="cyclophilin"/>
    <property type="match status" value="1"/>
</dbReference>
<proteinExistence type="inferred from homology"/>
<dbReference type="PRINTS" id="PR00153">
    <property type="entry name" value="CSAPPISMRASE"/>
</dbReference>
<feature type="domain" description="PPIase cyclophilin-type" evidence="2">
    <location>
        <begin position="42"/>
        <end position="198"/>
    </location>
</feature>
<dbReference type="EMBL" id="PQIB02000014">
    <property type="protein sequence ID" value="RLM69802.1"/>
    <property type="molecule type" value="Genomic_DNA"/>
</dbReference>
<dbReference type="Proteomes" id="UP000275267">
    <property type="component" value="Unassembled WGS sequence"/>
</dbReference>
<dbReference type="SUPFAM" id="SSF50891">
    <property type="entry name" value="Cyclophilin-like"/>
    <property type="match status" value="1"/>
</dbReference>
<dbReference type="PANTHER" id="PTHR47511">
    <property type="entry name" value="PEPTIDYL-PROLYL CIS-TRANS ISOMERASE CYP23"/>
    <property type="match status" value="1"/>
</dbReference>
<evidence type="ECO:0000256" key="1">
    <source>
        <dbReference type="RuleBase" id="RU363019"/>
    </source>
</evidence>
<keyword evidence="1 3" id="KW-0413">Isomerase</keyword>
<dbReference type="Pfam" id="PF00160">
    <property type="entry name" value="Pro_isomerase"/>
    <property type="match status" value="1"/>
</dbReference>
<keyword evidence="1" id="KW-0697">Rotamase</keyword>
<comment type="caution">
    <text evidence="3">The sequence shown here is derived from an EMBL/GenBank/DDBJ whole genome shotgun (WGS) entry which is preliminary data.</text>
</comment>
<reference evidence="4" key="1">
    <citation type="journal article" date="2019" name="Nat. Commun.">
        <title>The genome of broomcorn millet.</title>
        <authorList>
            <person name="Zou C."/>
            <person name="Miki D."/>
            <person name="Li D."/>
            <person name="Tang Q."/>
            <person name="Xiao L."/>
            <person name="Rajput S."/>
            <person name="Deng P."/>
            <person name="Jia W."/>
            <person name="Huang R."/>
            <person name="Zhang M."/>
            <person name="Sun Y."/>
            <person name="Hu J."/>
            <person name="Fu X."/>
            <person name="Schnable P.S."/>
            <person name="Li F."/>
            <person name="Zhang H."/>
            <person name="Feng B."/>
            <person name="Zhu X."/>
            <person name="Liu R."/>
            <person name="Schnable J.C."/>
            <person name="Zhu J.-K."/>
            <person name="Zhang H."/>
        </authorList>
    </citation>
    <scope>NUCLEOTIDE SEQUENCE [LARGE SCALE GENOMIC DNA]</scope>
</reference>
<comment type="similarity">
    <text evidence="1">Belongs to the cyclophilin-type PPIase family.</text>
</comment>
<dbReference type="InterPro" id="IPR044233">
    <property type="entry name" value="CYP23-like"/>
</dbReference>
<dbReference type="InterPro" id="IPR029000">
    <property type="entry name" value="Cyclophilin-like_dom_sf"/>
</dbReference>
<feature type="chain" id="PRO_5017848886" description="Peptidyl-prolyl cis-trans isomerase" evidence="1">
    <location>
        <begin position="26"/>
        <end position="280"/>
    </location>
</feature>
<keyword evidence="4" id="KW-1185">Reference proteome</keyword>
<feature type="signal peptide" evidence="1">
    <location>
        <begin position="1"/>
        <end position="25"/>
    </location>
</feature>
<dbReference type="STRING" id="4540.A0A3L6Q1E1"/>
<evidence type="ECO:0000259" key="2">
    <source>
        <dbReference type="PROSITE" id="PS50072"/>
    </source>
</evidence>
<comment type="function">
    <text evidence="1">PPIases accelerate the folding of proteins. It catalyzes the cis-trans isomerization of proline imidic peptide bonds in oligopeptides.</text>
</comment>
<evidence type="ECO:0000313" key="4">
    <source>
        <dbReference type="Proteomes" id="UP000275267"/>
    </source>
</evidence>
<sequence length="280" mass="31140">MAVVLRHAAAAAAALLAVAAVCADGASTFYSSDPNLGSARVVFQTNYGDIEFGFFPHVAPKTVDHIFKLVRLGCYNTNHIFRVDKGFVAQVAAVVGGRTAPMNEVQKKEAEKTIVGEFSSVKHVRGILSMGRHSDPDSGGSSFSFLLGDAPHLDGQYAVFGRVTKGDDTLIKLERLPTRREGIFVMPIERIDILSTYYYDIDIESCEAEKSILRRRLSESASEVERWVRIFTNFNDKFYLCICLFRDIQSCQLMSFAFFFCREENALLDAGVRSDDVLAY</sequence>
<comment type="catalytic activity">
    <reaction evidence="1">
        <text>[protein]-peptidylproline (omega=180) = [protein]-peptidylproline (omega=0)</text>
        <dbReference type="Rhea" id="RHEA:16237"/>
        <dbReference type="Rhea" id="RHEA-COMP:10747"/>
        <dbReference type="Rhea" id="RHEA-COMP:10748"/>
        <dbReference type="ChEBI" id="CHEBI:83833"/>
        <dbReference type="ChEBI" id="CHEBI:83834"/>
        <dbReference type="EC" id="5.2.1.8"/>
    </reaction>
</comment>
<dbReference type="PANTHER" id="PTHR47511:SF1">
    <property type="entry name" value="PEPTIDYL-PROLYL CIS-TRANS ISOMERASE CYP23"/>
    <property type="match status" value="1"/>
</dbReference>
<name>A0A3L6Q1E1_PANMI</name>
<dbReference type="InterPro" id="IPR002130">
    <property type="entry name" value="Cyclophilin-type_PPIase_dom"/>
</dbReference>
<dbReference type="PROSITE" id="PS50072">
    <property type="entry name" value="CSA_PPIASE_2"/>
    <property type="match status" value="1"/>
</dbReference>
<dbReference type="GO" id="GO:0003755">
    <property type="term" value="F:peptidyl-prolyl cis-trans isomerase activity"/>
    <property type="evidence" value="ECO:0007669"/>
    <property type="project" value="UniProtKB-UniRule"/>
</dbReference>
<dbReference type="EC" id="5.2.1.8" evidence="1"/>
<gene>
    <name evidence="3" type="ORF">C2845_PM17G13010</name>
</gene>